<dbReference type="Proteomes" id="UP000009169">
    <property type="component" value="Unassembled WGS sequence"/>
</dbReference>
<accession>F2PQL1</accession>
<name>F2PQL1_TRIEC</name>
<dbReference type="AlphaFoldDB" id="F2PQL1"/>
<sequence>MPIDLPSRSAADTHQGYLTDQPVAGIERREFHHTMRWEVIARTTFFAIHVYFFAVYRSTPPFTGTQIERRGTEKV</sequence>
<gene>
    <name evidence="1" type="ORF">TEQG_08650</name>
</gene>
<keyword evidence="2" id="KW-1185">Reference proteome</keyword>
<reference evidence="2" key="1">
    <citation type="journal article" date="2012" name="MBio">
        <title>Comparative genome analysis of Trichophyton rubrum and related dermatophytes reveals candidate genes involved in infection.</title>
        <authorList>
            <person name="Martinez D.A."/>
            <person name="Oliver B.G."/>
            <person name="Graeser Y."/>
            <person name="Goldberg J.M."/>
            <person name="Li W."/>
            <person name="Martinez-Rossi N.M."/>
            <person name="Monod M."/>
            <person name="Shelest E."/>
            <person name="Barton R.C."/>
            <person name="Birch E."/>
            <person name="Brakhage A.A."/>
            <person name="Chen Z."/>
            <person name="Gurr S.J."/>
            <person name="Heiman D."/>
            <person name="Heitman J."/>
            <person name="Kosti I."/>
            <person name="Rossi A."/>
            <person name="Saif S."/>
            <person name="Samalova M."/>
            <person name="Saunders C.W."/>
            <person name="Shea T."/>
            <person name="Summerbell R.C."/>
            <person name="Xu J."/>
            <person name="Young S."/>
            <person name="Zeng Q."/>
            <person name="Birren B.W."/>
            <person name="Cuomo C.A."/>
            <person name="White T.C."/>
        </authorList>
    </citation>
    <scope>NUCLEOTIDE SEQUENCE [LARGE SCALE GENOMIC DNA]</scope>
    <source>
        <strain evidence="2">ATCC MYA-4606 / CBS 127.97</strain>
    </source>
</reference>
<organism evidence="1 2">
    <name type="scientific">Trichophyton equinum (strain ATCC MYA-4606 / CBS 127.97)</name>
    <name type="common">Horse ringworm fungus</name>
    <dbReference type="NCBI Taxonomy" id="559882"/>
    <lineage>
        <taxon>Eukaryota</taxon>
        <taxon>Fungi</taxon>
        <taxon>Dikarya</taxon>
        <taxon>Ascomycota</taxon>
        <taxon>Pezizomycotina</taxon>
        <taxon>Eurotiomycetes</taxon>
        <taxon>Eurotiomycetidae</taxon>
        <taxon>Onygenales</taxon>
        <taxon>Arthrodermataceae</taxon>
        <taxon>Trichophyton</taxon>
    </lineage>
</organism>
<dbReference type="EMBL" id="DS995731">
    <property type="protein sequence ID" value="EGE04179.1"/>
    <property type="molecule type" value="Genomic_DNA"/>
</dbReference>
<proteinExistence type="predicted"/>
<evidence type="ECO:0000313" key="2">
    <source>
        <dbReference type="Proteomes" id="UP000009169"/>
    </source>
</evidence>
<evidence type="ECO:0000313" key="1">
    <source>
        <dbReference type="EMBL" id="EGE04179.1"/>
    </source>
</evidence>
<dbReference type="VEuPathDB" id="FungiDB:TEQG_08650"/>
<protein>
    <submittedName>
        <fullName evidence="1">Uncharacterized protein</fullName>
    </submittedName>
</protein>
<dbReference type="HOGENOM" id="CLU_2672872_0_0_1"/>